<dbReference type="Proteomes" id="UP000615446">
    <property type="component" value="Unassembled WGS sequence"/>
</dbReference>
<dbReference type="OrthoDB" id="2404656at2759"/>
<protein>
    <submittedName>
        <fullName evidence="2">Uncharacterized protein</fullName>
    </submittedName>
</protein>
<organism evidence="2 3">
    <name type="scientific">Rhizophagus clarus</name>
    <dbReference type="NCBI Taxonomy" id="94130"/>
    <lineage>
        <taxon>Eukaryota</taxon>
        <taxon>Fungi</taxon>
        <taxon>Fungi incertae sedis</taxon>
        <taxon>Mucoromycota</taxon>
        <taxon>Glomeromycotina</taxon>
        <taxon>Glomeromycetes</taxon>
        <taxon>Glomerales</taxon>
        <taxon>Glomeraceae</taxon>
        <taxon>Rhizophagus</taxon>
    </lineage>
</organism>
<feature type="region of interest" description="Disordered" evidence="1">
    <location>
        <begin position="123"/>
        <end position="151"/>
    </location>
</feature>
<evidence type="ECO:0000313" key="2">
    <source>
        <dbReference type="EMBL" id="GES94883.1"/>
    </source>
</evidence>
<comment type="caution">
    <text evidence="2">The sequence shown here is derived from an EMBL/GenBank/DDBJ whole genome shotgun (WGS) entry which is preliminary data.</text>
</comment>
<dbReference type="EMBL" id="BLAL01000239">
    <property type="protein sequence ID" value="GES94883.1"/>
    <property type="molecule type" value="Genomic_DNA"/>
</dbReference>
<gene>
    <name evidence="2" type="ORF">RCL2_002158100</name>
</gene>
<sequence length="666" mass="77858">MIKMIMIKMIKSRREYGILLIFFASVYKTIRYYKIFETIARTLSPWKQTTIMKQIINHPYRCRRQRQIQVGIFSAVEVKVGLLFNLCQKNWITLVRSPKGGFLGQITHLTRWFVCSTKQYPNDTENRPYKRQHEQDEPRTPENKKEEPSTMVLRDRKRLCYTESSSESGYEEESDYEEESKDKIELISKKYVREVHNSREDTPCPTTHGVTNLIITPNKPSITNVSYNQYSTHMICAFESTLHLVKETIEKQLFEEIERIYKMRNKSVLKSPIVKKLEVILQSDYSVIASKIMAETEIEDNEITEDARFLFFIRHTLLDFVATFKFLSPKVISWDMSERSYIVECLSPILRAFRNSFPDIRYEWIEKDVGSIKGANNIFLCDIQPRKTDLLILRLSDATEILDTEVSGPPFNSTKKHTIGDTKKLLLMSVCSLCKILANNFDCPIKDAKGVRTYCIQAISDRLTLFATSLIEKKKYLAIELASCIIPFSFDTISCYTRIFNFFAIIRKEFVEQEEIQKKIRSFIPSADNGNYEDLREWIHQPDDDLAVLTEDDMDEIFFSTSVIYLQYKYSAHLSTTVIEFNDIPGLKRKKEKKKKPSELYPNKLLLRNMWIVESVDIQRTHSPFHVRNFLFFHLLLTVIDKMNFLFFTPAFTCNFNGECGGSDSG</sequence>
<evidence type="ECO:0000256" key="1">
    <source>
        <dbReference type="SAM" id="MobiDB-lite"/>
    </source>
</evidence>
<dbReference type="AlphaFoldDB" id="A0A8H3LU03"/>
<name>A0A8H3LU03_9GLOM</name>
<reference evidence="2" key="1">
    <citation type="submission" date="2019-10" db="EMBL/GenBank/DDBJ databases">
        <title>Conservation and host-specific expression of non-tandemly repeated heterogenous ribosome RNA gene in arbuscular mycorrhizal fungi.</title>
        <authorList>
            <person name="Maeda T."/>
            <person name="Kobayashi Y."/>
            <person name="Nakagawa T."/>
            <person name="Ezawa T."/>
            <person name="Yamaguchi K."/>
            <person name="Bino T."/>
            <person name="Nishimoto Y."/>
            <person name="Shigenobu S."/>
            <person name="Kawaguchi M."/>
        </authorList>
    </citation>
    <scope>NUCLEOTIDE SEQUENCE</scope>
    <source>
        <strain evidence="2">HR1</strain>
    </source>
</reference>
<accession>A0A8H3LU03</accession>
<evidence type="ECO:0000313" key="3">
    <source>
        <dbReference type="Proteomes" id="UP000615446"/>
    </source>
</evidence>
<feature type="compositionally biased region" description="Basic and acidic residues" evidence="1">
    <location>
        <begin position="124"/>
        <end position="148"/>
    </location>
</feature>
<proteinExistence type="predicted"/>